<feature type="transmembrane region" description="Helical" evidence="10">
    <location>
        <begin position="87"/>
        <end position="108"/>
    </location>
</feature>
<dbReference type="EC" id="2.7.1.108" evidence="3"/>
<evidence type="ECO:0000256" key="6">
    <source>
        <dbReference type="ARBA" id="ARBA00022777"/>
    </source>
</evidence>
<sequence length="473" mass="53756">MALLYRGASNGYWVAFLLPIALSISDLKFERQSGLAVFLISFYAALLSFFHWMDVDILVMLQRLKRVHIASSVITVFYWVARGEGSLYYHVSSIALNFTFPYLFCNLIKHHPRSFTFGEGVLVTSAFAYNFWSASQSLPFAPSPIQEQTEPVLISLFLQGIFFVTILISRIFLLMQKPWKLYVLEEMFCLWSKYCIIAFISRMPIQTDEDVLWFLSFWPYNFLVATHQRVNLLIYWAVISTLTAIYVIYCNYYSRVTTTIDRKVFHFIIVAVFLPGIFKDHALIFCCSAVFFFIFMLIEAIRVLELELLGFKIGNTVNESVQIFRDHQDEGKLILTPIYLLVGCALPIWLTGLARESHNNLKTIEYSACMAGILSIGIGDTFASIGGTLYGRTYWKNSRKTVEGTVCSVIAQVMAASLIFTLGYVPYDEVSVIALIVGIMVNAIIEGKTDQIDNLVLPIITFIAVHSFKAVLT</sequence>
<reference evidence="11 12" key="1">
    <citation type="submission" date="2024-08" db="EMBL/GenBank/DDBJ databases">
        <authorList>
            <person name="Cucini C."/>
            <person name="Frati F."/>
        </authorList>
    </citation>
    <scope>NUCLEOTIDE SEQUENCE [LARGE SCALE GENOMIC DNA]</scope>
</reference>
<evidence type="ECO:0000256" key="5">
    <source>
        <dbReference type="ARBA" id="ARBA00022692"/>
    </source>
</evidence>
<keyword evidence="4" id="KW-0808">Transferase</keyword>
<evidence type="ECO:0000256" key="9">
    <source>
        <dbReference type="ARBA" id="ARBA00023136"/>
    </source>
</evidence>
<dbReference type="Proteomes" id="UP001642540">
    <property type="component" value="Unassembled WGS sequence"/>
</dbReference>
<dbReference type="EMBL" id="CAXLJM020000041">
    <property type="protein sequence ID" value="CAL8109691.1"/>
    <property type="molecule type" value="Genomic_DNA"/>
</dbReference>
<feature type="transmembrane region" description="Helical" evidence="10">
    <location>
        <begin position="233"/>
        <end position="253"/>
    </location>
</feature>
<feature type="transmembrane region" description="Helical" evidence="10">
    <location>
        <begin position="64"/>
        <end position="81"/>
    </location>
</feature>
<evidence type="ECO:0000313" key="11">
    <source>
        <dbReference type="EMBL" id="CAL8109691.1"/>
    </source>
</evidence>
<keyword evidence="7" id="KW-0256">Endoplasmic reticulum</keyword>
<feature type="transmembrane region" description="Helical" evidence="10">
    <location>
        <begin position="35"/>
        <end position="52"/>
    </location>
</feature>
<keyword evidence="12" id="KW-1185">Reference proteome</keyword>
<evidence type="ECO:0000313" key="12">
    <source>
        <dbReference type="Proteomes" id="UP001642540"/>
    </source>
</evidence>
<keyword evidence="6" id="KW-0418">Kinase</keyword>
<evidence type="ECO:0000256" key="7">
    <source>
        <dbReference type="ARBA" id="ARBA00022824"/>
    </source>
</evidence>
<feature type="transmembrane region" description="Helical" evidence="10">
    <location>
        <begin position="370"/>
        <end position="390"/>
    </location>
</feature>
<comment type="subcellular location">
    <subcellularLocation>
        <location evidence="1">Endoplasmic reticulum membrane</location>
        <topology evidence="1">Multi-pass membrane protein</topology>
    </subcellularLocation>
</comment>
<gene>
    <name evidence="11" type="ORF">ODALV1_LOCUS13598</name>
</gene>
<comment type="caution">
    <text evidence="11">The sequence shown here is derived from an EMBL/GenBank/DDBJ whole genome shotgun (WGS) entry which is preliminary data.</text>
</comment>
<feature type="transmembrane region" description="Helical" evidence="10">
    <location>
        <begin position="12"/>
        <end position="29"/>
    </location>
</feature>
<comment type="similarity">
    <text evidence="2">Belongs to the polyprenol kinase family.</text>
</comment>
<evidence type="ECO:0000256" key="2">
    <source>
        <dbReference type="ARBA" id="ARBA00010794"/>
    </source>
</evidence>
<accession>A0ABP1QP05</accession>
<evidence type="ECO:0000256" key="10">
    <source>
        <dbReference type="SAM" id="Phobius"/>
    </source>
</evidence>
<evidence type="ECO:0000256" key="4">
    <source>
        <dbReference type="ARBA" id="ARBA00022679"/>
    </source>
</evidence>
<feature type="transmembrane region" description="Helical" evidence="10">
    <location>
        <begin position="333"/>
        <end position="350"/>
    </location>
</feature>
<evidence type="ECO:0000256" key="8">
    <source>
        <dbReference type="ARBA" id="ARBA00022989"/>
    </source>
</evidence>
<keyword evidence="8 10" id="KW-1133">Transmembrane helix</keyword>
<evidence type="ECO:0000256" key="1">
    <source>
        <dbReference type="ARBA" id="ARBA00004477"/>
    </source>
</evidence>
<feature type="transmembrane region" description="Helical" evidence="10">
    <location>
        <begin position="430"/>
        <end position="447"/>
    </location>
</feature>
<keyword evidence="9 10" id="KW-0472">Membrane</keyword>
<feature type="transmembrane region" description="Helical" evidence="10">
    <location>
        <begin position="152"/>
        <end position="175"/>
    </location>
</feature>
<feature type="transmembrane region" description="Helical" evidence="10">
    <location>
        <begin position="187"/>
        <end position="205"/>
    </location>
</feature>
<feature type="transmembrane region" description="Helical" evidence="10">
    <location>
        <begin position="260"/>
        <end position="276"/>
    </location>
</feature>
<keyword evidence="5 10" id="KW-0812">Transmembrane</keyword>
<dbReference type="PANTHER" id="PTHR13205">
    <property type="entry name" value="TRANSMEMBRANE PROTEIN 15-RELATED"/>
    <property type="match status" value="1"/>
</dbReference>
<feature type="transmembrane region" description="Helical" evidence="10">
    <location>
        <begin position="402"/>
        <end position="424"/>
    </location>
</feature>
<protein>
    <recommendedName>
        <fullName evidence="3">dolichol kinase</fullName>
        <ecNumber evidence="3">2.7.1.108</ecNumber>
    </recommendedName>
</protein>
<organism evidence="11 12">
    <name type="scientific">Orchesella dallaii</name>
    <dbReference type="NCBI Taxonomy" id="48710"/>
    <lineage>
        <taxon>Eukaryota</taxon>
        <taxon>Metazoa</taxon>
        <taxon>Ecdysozoa</taxon>
        <taxon>Arthropoda</taxon>
        <taxon>Hexapoda</taxon>
        <taxon>Collembola</taxon>
        <taxon>Entomobryomorpha</taxon>
        <taxon>Entomobryoidea</taxon>
        <taxon>Orchesellidae</taxon>
        <taxon>Orchesellinae</taxon>
        <taxon>Orchesella</taxon>
    </lineage>
</organism>
<feature type="transmembrane region" description="Helical" evidence="10">
    <location>
        <begin position="282"/>
        <end position="304"/>
    </location>
</feature>
<dbReference type="PANTHER" id="PTHR13205:SF15">
    <property type="entry name" value="DOLICHOL KINASE"/>
    <property type="match status" value="1"/>
</dbReference>
<name>A0ABP1QP05_9HEXA</name>
<dbReference type="InterPro" id="IPR032974">
    <property type="entry name" value="Polypren_kinase"/>
</dbReference>
<evidence type="ECO:0000256" key="3">
    <source>
        <dbReference type="ARBA" id="ARBA00012132"/>
    </source>
</evidence>
<proteinExistence type="inferred from homology"/>
<feature type="transmembrane region" description="Helical" evidence="10">
    <location>
        <begin position="115"/>
        <end position="132"/>
    </location>
</feature>